<keyword evidence="6 11" id="KW-0472">Membrane</keyword>
<dbReference type="Pfam" id="PF00622">
    <property type="entry name" value="SPRY"/>
    <property type="match status" value="1"/>
</dbReference>
<dbReference type="InterPro" id="IPR013783">
    <property type="entry name" value="Ig-like_fold"/>
</dbReference>
<evidence type="ECO:0000259" key="14">
    <source>
        <dbReference type="PROSITE" id="PS50835"/>
    </source>
</evidence>
<keyword evidence="7" id="KW-1015">Disulfide bond</keyword>
<gene>
    <name evidence="15" type="primary">LOC115191951</name>
</gene>
<evidence type="ECO:0000256" key="7">
    <source>
        <dbReference type="ARBA" id="ARBA00023157"/>
    </source>
</evidence>
<comment type="similarity">
    <text evidence="2">Belongs to the immunoglobulin superfamily. BTN/MOG family.</text>
</comment>
<dbReference type="InterPro" id="IPR007110">
    <property type="entry name" value="Ig-like_dom"/>
</dbReference>
<evidence type="ECO:0000256" key="8">
    <source>
        <dbReference type="ARBA" id="ARBA00023180"/>
    </source>
</evidence>
<evidence type="ECO:0000256" key="10">
    <source>
        <dbReference type="SAM" id="MobiDB-lite"/>
    </source>
</evidence>
<evidence type="ECO:0000313" key="16">
    <source>
        <dbReference type="Proteomes" id="UP000472277"/>
    </source>
</evidence>
<dbReference type="GO" id="GO:0005102">
    <property type="term" value="F:signaling receptor binding"/>
    <property type="evidence" value="ECO:0007669"/>
    <property type="project" value="TreeGrafter"/>
</dbReference>
<dbReference type="InterPro" id="IPR036179">
    <property type="entry name" value="Ig-like_dom_sf"/>
</dbReference>
<dbReference type="SMART" id="SM00406">
    <property type="entry name" value="IGv"/>
    <property type="match status" value="1"/>
</dbReference>
<evidence type="ECO:0000256" key="9">
    <source>
        <dbReference type="ARBA" id="ARBA00023319"/>
    </source>
</evidence>
<evidence type="ECO:0000256" key="6">
    <source>
        <dbReference type="ARBA" id="ARBA00023136"/>
    </source>
</evidence>
<proteinExistence type="inferred from homology"/>
<dbReference type="AlphaFoldDB" id="A0A673Y6D6"/>
<evidence type="ECO:0000256" key="4">
    <source>
        <dbReference type="ARBA" id="ARBA00022729"/>
    </source>
</evidence>
<protein>
    <submittedName>
        <fullName evidence="15">Butyrophilin subfamily 3 member A1-like</fullName>
    </submittedName>
</protein>
<feature type="chain" id="PRO_5025350680" evidence="12">
    <location>
        <begin position="29"/>
        <end position="508"/>
    </location>
</feature>
<dbReference type="InterPro" id="IPR003879">
    <property type="entry name" value="Butyrophylin_SPRY"/>
</dbReference>
<dbReference type="GO" id="GO:1903037">
    <property type="term" value="P:regulation of leukocyte cell-cell adhesion"/>
    <property type="evidence" value="ECO:0007669"/>
    <property type="project" value="UniProtKB-ARBA"/>
</dbReference>
<reference evidence="15" key="2">
    <citation type="submission" date="2025-09" db="UniProtKB">
        <authorList>
            <consortium name="Ensembl"/>
        </authorList>
    </citation>
    <scope>IDENTIFICATION</scope>
</reference>
<feature type="signal peptide" evidence="12">
    <location>
        <begin position="1"/>
        <end position="28"/>
    </location>
</feature>
<dbReference type="PANTHER" id="PTHR24100">
    <property type="entry name" value="BUTYROPHILIN"/>
    <property type="match status" value="1"/>
</dbReference>
<keyword evidence="8" id="KW-0325">Glycoprotein</keyword>
<dbReference type="GeneTree" id="ENSGT01120000271914"/>
<dbReference type="GO" id="GO:0001817">
    <property type="term" value="P:regulation of cytokine production"/>
    <property type="evidence" value="ECO:0007669"/>
    <property type="project" value="TreeGrafter"/>
</dbReference>
<dbReference type="Gene3D" id="2.60.40.10">
    <property type="entry name" value="Immunoglobulins"/>
    <property type="match status" value="2"/>
</dbReference>
<sequence>METIRRITRSGVCLRVLLLAAFTVTITAQKPAPEVFTLTVPNGPILTRLNASVTLPCELSPLFNVEPLEVRWYRSENSNSPALLYKDHKIQEAPVDPRYRGRVSLTGGLERGNVSLTLERVTLEDRGEYVCHVSNERWYEKANVYLSMNVTGSAPVLSVASGGGGQVNVTCSSEGWSPQPKLTWRNKEGTEIKNEHVLFTSDSQGLLSVSSWLLYSPSDSDWLSCTISLSGEKRESRIMPRAPMEGHWSLGAFMTLLFINLLVIFTLIGLFIWNKKTGSIRLSTSEKNDNAEGKTESNERPAEEENLLEEGVKKTDMETETQTEFFLKESATQTALRESFPKVDITLDPRTAHSSQAVSCCKKMVHCKKEGDHASTAHFVLSENKFSSGQIYWEVVVDSKCKQTWYVGVTTTDAAQINKAIVPLKPENGFWVLRYKKGNGYCVSTDPPTPFSGNENLETLGVFLDCDRQIISFYDADSAVHLYSFADVSSNTFAVFSPGFDTFPLKIK</sequence>
<dbReference type="GO" id="GO:0009897">
    <property type="term" value="C:external side of plasma membrane"/>
    <property type="evidence" value="ECO:0007669"/>
    <property type="project" value="TreeGrafter"/>
</dbReference>
<feature type="domain" description="B30.2/SPRY" evidence="13">
    <location>
        <begin position="325"/>
        <end position="508"/>
    </location>
</feature>
<dbReference type="GO" id="GO:0050852">
    <property type="term" value="P:T cell receptor signaling pathway"/>
    <property type="evidence" value="ECO:0007669"/>
    <property type="project" value="TreeGrafter"/>
</dbReference>
<dbReference type="FunFam" id="2.60.40.10:FF:000142">
    <property type="entry name" value="V-set domain-containing T-cell activation inhibitor 1"/>
    <property type="match status" value="1"/>
</dbReference>
<evidence type="ECO:0000256" key="12">
    <source>
        <dbReference type="SAM" id="SignalP"/>
    </source>
</evidence>
<keyword evidence="4 12" id="KW-0732">Signal</keyword>
<organism evidence="15 16">
    <name type="scientific">Salmo trutta</name>
    <name type="common">Brown trout</name>
    <dbReference type="NCBI Taxonomy" id="8032"/>
    <lineage>
        <taxon>Eukaryota</taxon>
        <taxon>Metazoa</taxon>
        <taxon>Chordata</taxon>
        <taxon>Craniata</taxon>
        <taxon>Vertebrata</taxon>
        <taxon>Euteleostomi</taxon>
        <taxon>Actinopterygii</taxon>
        <taxon>Neopterygii</taxon>
        <taxon>Teleostei</taxon>
        <taxon>Protacanthopterygii</taxon>
        <taxon>Salmoniformes</taxon>
        <taxon>Salmonidae</taxon>
        <taxon>Salmoninae</taxon>
        <taxon>Salmo</taxon>
    </lineage>
</organism>
<dbReference type="InterPro" id="IPR050504">
    <property type="entry name" value="IgSF_BTN/MOG"/>
</dbReference>
<feature type="domain" description="Ig-like" evidence="14">
    <location>
        <begin position="164"/>
        <end position="239"/>
    </location>
</feature>
<evidence type="ECO:0000313" key="15">
    <source>
        <dbReference type="Ensembl" id="ENSSTUP00000030096.1"/>
    </source>
</evidence>
<dbReference type="Proteomes" id="UP000472277">
    <property type="component" value="Chromosome 4"/>
</dbReference>
<keyword evidence="16" id="KW-1185">Reference proteome</keyword>
<dbReference type="PANTHER" id="PTHR24100:SF149">
    <property type="entry name" value="BG-LIKE ANTIGEN 1-RELATED"/>
    <property type="match status" value="1"/>
</dbReference>
<keyword evidence="3 11" id="KW-0812">Transmembrane</keyword>
<dbReference type="PRINTS" id="PR01407">
    <property type="entry name" value="BUTYPHLNCDUF"/>
</dbReference>
<evidence type="ECO:0000256" key="3">
    <source>
        <dbReference type="ARBA" id="ARBA00022692"/>
    </source>
</evidence>
<dbReference type="InterPro" id="IPR053896">
    <property type="entry name" value="BTN3A2-like_Ig-C"/>
</dbReference>
<feature type="compositionally biased region" description="Basic and acidic residues" evidence="10">
    <location>
        <begin position="284"/>
        <end position="303"/>
    </location>
</feature>
<dbReference type="Pfam" id="PF07686">
    <property type="entry name" value="V-set"/>
    <property type="match status" value="1"/>
</dbReference>
<dbReference type="SUPFAM" id="SSF49899">
    <property type="entry name" value="Concanavalin A-like lectins/glucanases"/>
    <property type="match status" value="1"/>
</dbReference>
<dbReference type="Gene3D" id="2.60.120.920">
    <property type="match status" value="1"/>
</dbReference>
<evidence type="ECO:0000256" key="5">
    <source>
        <dbReference type="ARBA" id="ARBA00022989"/>
    </source>
</evidence>
<dbReference type="InterPro" id="IPR043136">
    <property type="entry name" value="B30.2/SPRY_sf"/>
</dbReference>
<feature type="transmembrane region" description="Helical" evidence="11">
    <location>
        <begin position="248"/>
        <end position="273"/>
    </location>
</feature>
<keyword evidence="9" id="KW-0393">Immunoglobulin domain</keyword>
<evidence type="ECO:0000256" key="2">
    <source>
        <dbReference type="ARBA" id="ARBA00007591"/>
    </source>
</evidence>
<feature type="domain" description="Ig-like" evidence="14">
    <location>
        <begin position="33"/>
        <end position="151"/>
    </location>
</feature>
<dbReference type="InterPro" id="IPR001870">
    <property type="entry name" value="B30.2/SPRY"/>
</dbReference>
<evidence type="ECO:0000259" key="13">
    <source>
        <dbReference type="PROSITE" id="PS50188"/>
    </source>
</evidence>
<dbReference type="GO" id="GO:0050863">
    <property type="term" value="P:regulation of T cell activation"/>
    <property type="evidence" value="ECO:0007669"/>
    <property type="project" value="UniProtKB-ARBA"/>
</dbReference>
<name>A0A673Y6D6_SALTR</name>
<dbReference type="InterPro" id="IPR003599">
    <property type="entry name" value="Ig_sub"/>
</dbReference>
<accession>A0A673Y6D6</accession>
<dbReference type="SUPFAM" id="SSF48726">
    <property type="entry name" value="Immunoglobulin"/>
    <property type="match status" value="2"/>
</dbReference>
<comment type="subcellular location">
    <subcellularLocation>
        <location evidence="1">Membrane</location>
        <topology evidence="1">Single-pass type I membrane protein</topology>
    </subcellularLocation>
</comment>
<dbReference type="Pfam" id="PF22705">
    <property type="entry name" value="C2-set_3"/>
    <property type="match status" value="1"/>
</dbReference>
<evidence type="ECO:0000256" key="1">
    <source>
        <dbReference type="ARBA" id="ARBA00004479"/>
    </source>
</evidence>
<dbReference type="InterPro" id="IPR013320">
    <property type="entry name" value="ConA-like_dom_sf"/>
</dbReference>
<dbReference type="SMART" id="SM00449">
    <property type="entry name" value="SPRY"/>
    <property type="match status" value="1"/>
</dbReference>
<dbReference type="PROSITE" id="PS50188">
    <property type="entry name" value="B302_SPRY"/>
    <property type="match status" value="1"/>
</dbReference>
<dbReference type="InterPro" id="IPR013106">
    <property type="entry name" value="Ig_V-set"/>
</dbReference>
<dbReference type="InterPro" id="IPR003877">
    <property type="entry name" value="SPRY_dom"/>
</dbReference>
<evidence type="ECO:0000256" key="11">
    <source>
        <dbReference type="SAM" id="Phobius"/>
    </source>
</evidence>
<feature type="region of interest" description="Disordered" evidence="10">
    <location>
        <begin position="284"/>
        <end position="315"/>
    </location>
</feature>
<dbReference type="SMART" id="SM00409">
    <property type="entry name" value="IG"/>
    <property type="match status" value="1"/>
</dbReference>
<reference evidence="15" key="1">
    <citation type="submission" date="2025-08" db="UniProtKB">
        <authorList>
            <consortium name="Ensembl"/>
        </authorList>
    </citation>
    <scope>IDENTIFICATION</scope>
</reference>
<dbReference type="PROSITE" id="PS50835">
    <property type="entry name" value="IG_LIKE"/>
    <property type="match status" value="2"/>
</dbReference>
<dbReference type="Ensembl" id="ENSSTUT00000031483.1">
    <property type="protein sequence ID" value="ENSSTUP00000030096.1"/>
    <property type="gene ID" value="ENSSTUG00000012990.1"/>
</dbReference>
<dbReference type="SMART" id="SM00408">
    <property type="entry name" value="IGc2"/>
    <property type="match status" value="1"/>
</dbReference>
<dbReference type="InterPro" id="IPR003598">
    <property type="entry name" value="Ig_sub2"/>
</dbReference>
<keyword evidence="5 11" id="KW-1133">Transmembrane helix</keyword>